<comment type="similarity">
    <text evidence="2">Belongs to the transcriptional coactivator PC4 family.</text>
</comment>
<evidence type="ECO:0000256" key="7">
    <source>
        <dbReference type="SAM" id="MobiDB-lite"/>
    </source>
</evidence>
<dbReference type="STRING" id="1081109.A0A166VD92"/>
<comment type="subcellular location">
    <subcellularLocation>
        <location evidence="1">Nucleus</location>
    </subcellularLocation>
</comment>
<keyword evidence="4" id="KW-0238">DNA-binding</keyword>
<dbReference type="GO" id="GO:0003713">
    <property type="term" value="F:transcription coactivator activity"/>
    <property type="evidence" value="ECO:0007669"/>
    <property type="project" value="InterPro"/>
</dbReference>
<reference evidence="9 10" key="1">
    <citation type="journal article" date="2016" name="Genome Biol. Evol.">
        <title>Divergent and convergent evolution of fungal pathogenicity.</title>
        <authorList>
            <person name="Shang Y."/>
            <person name="Xiao G."/>
            <person name="Zheng P."/>
            <person name="Cen K."/>
            <person name="Zhan S."/>
            <person name="Wang C."/>
        </authorList>
    </citation>
    <scope>NUCLEOTIDE SEQUENCE [LARGE SCALE GENOMIC DNA]</scope>
    <source>
        <strain evidence="9 10">RCEF 2490</strain>
    </source>
</reference>
<keyword evidence="10" id="KW-1185">Reference proteome</keyword>
<keyword evidence="6" id="KW-0539">Nucleus</keyword>
<accession>A0A166VD92</accession>
<keyword evidence="5" id="KW-0804">Transcription</keyword>
<gene>
    <name evidence="9" type="ORF">AAL_00997</name>
</gene>
<evidence type="ECO:0000256" key="2">
    <source>
        <dbReference type="ARBA" id="ARBA00009001"/>
    </source>
</evidence>
<feature type="region of interest" description="Disordered" evidence="7">
    <location>
        <begin position="1"/>
        <end position="48"/>
    </location>
</feature>
<dbReference type="AlphaFoldDB" id="A0A166VD92"/>
<evidence type="ECO:0000256" key="1">
    <source>
        <dbReference type="ARBA" id="ARBA00004123"/>
    </source>
</evidence>
<organism evidence="9 10">
    <name type="scientific">Moelleriella libera RCEF 2490</name>
    <dbReference type="NCBI Taxonomy" id="1081109"/>
    <lineage>
        <taxon>Eukaryota</taxon>
        <taxon>Fungi</taxon>
        <taxon>Dikarya</taxon>
        <taxon>Ascomycota</taxon>
        <taxon>Pezizomycotina</taxon>
        <taxon>Sordariomycetes</taxon>
        <taxon>Hypocreomycetidae</taxon>
        <taxon>Hypocreales</taxon>
        <taxon>Clavicipitaceae</taxon>
        <taxon>Moelleriella</taxon>
    </lineage>
</organism>
<dbReference type="OrthoDB" id="2505440at2759"/>
<evidence type="ECO:0000256" key="4">
    <source>
        <dbReference type="ARBA" id="ARBA00023125"/>
    </source>
</evidence>
<feature type="domain" description="Transcriptional coactivator p15 (PC4) C-terminal" evidence="8">
    <location>
        <begin position="42"/>
        <end position="93"/>
    </location>
</feature>
<dbReference type="EMBL" id="AZGY01000001">
    <property type="protein sequence ID" value="OAA33532.1"/>
    <property type="molecule type" value="Genomic_DNA"/>
</dbReference>
<dbReference type="Proteomes" id="UP000078544">
    <property type="component" value="Unassembled WGS sequence"/>
</dbReference>
<dbReference type="InterPro" id="IPR003173">
    <property type="entry name" value="PC4_C"/>
</dbReference>
<feature type="region of interest" description="Disordered" evidence="7">
    <location>
        <begin position="104"/>
        <end position="143"/>
    </location>
</feature>
<dbReference type="GO" id="GO:0003677">
    <property type="term" value="F:DNA binding"/>
    <property type="evidence" value="ECO:0007669"/>
    <property type="project" value="UniProtKB-KW"/>
</dbReference>
<name>A0A166VD92_9HYPO</name>
<dbReference type="GO" id="GO:0005634">
    <property type="term" value="C:nucleus"/>
    <property type="evidence" value="ECO:0007669"/>
    <property type="project" value="UniProtKB-SubCell"/>
</dbReference>
<evidence type="ECO:0000256" key="3">
    <source>
        <dbReference type="ARBA" id="ARBA00023015"/>
    </source>
</evidence>
<keyword evidence="3" id="KW-0805">Transcription regulation</keyword>
<dbReference type="PANTHER" id="PTHR13215">
    <property type="entry name" value="RNA POLYMERASE II TRANSCRIPTIONAL COACTIVATOR"/>
    <property type="match status" value="1"/>
</dbReference>
<dbReference type="InterPro" id="IPR045125">
    <property type="entry name" value="Sub1/Tcp4-like"/>
</dbReference>
<evidence type="ECO:0000313" key="9">
    <source>
        <dbReference type="EMBL" id="OAA33532.1"/>
    </source>
</evidence>
<dbReference type="InterPro" id="IPR009044">
    <property type="entry name" value="ssDNA-bd_transcriptional_reg"/>
</dbReference>
<protein>
    <submittedName>
        <fullName evidence="9">Transcriptional Coactivator p15 family protein</fullName>
    </submittedName>
</protein>
<evidence type="ECO:0000313" key="10">
    <source>
        <dbReference type="Proteomes" id="UP000078544"/>
    </source>
</evidence>
<dbReference type="Pfam" id="PF02229">
    <property type="entry name" value="PC4"/>
    <property type="match status" value="1"/>
</dbReference>
<proteinExistence type="inferred from homology"/>
<dbReference type="SUPFAM" id="SSF54447">
    <property type="entry name" value="ssDNA-binding transcriptional regulator domain"/>
    <property type="match status" value="1"/>
</dbReference>
<comment type="caution">
    <text evidence="9">The sequence shown here is derived from an EMBL/GenBank/DDBJ whole genome shotgun (WGS) entry which is preliminary data.</text>
</comment>
<dbReference type="GO" id="GO:0060261">
    <property type="term" value="P:positive regulation of transcription initiation by RNA polymerase II"/>
    <property type="evidence" value="ECO:0007669"/>
    <property type="project" value="InterPro"/>
</dbReference>
<dbReference type="Gene3D" id="2.30.31.10">
    <property type="entry name" value="Transcriptional Coactivator Pc4, Chain A"/>
    <property type="match status" value="1"/>
</dbReference>
<evidence type="ECO:0000256" key="6">
    <source>
        <dbReference type="ARBA" id="ARBA00023242"/>
    </source>
</evidence>
<sequence length="143" mass="15330">MSPKKRSAADESDDQGPSPKIAKKSKNGSTANGKDDDGNPFWELSDKRRVGVSEFKGASLINIREYYEKDGKFLPGKKGISLSVAQYTALLKAVPAINAALREKGQAVGGSGDDTVEPPPKTKKEKTKPSKANFDATSDEDET</sequence>
<evidence type="ECO:0000259" key="8">
    <source>
        <dbReference type="Pfam" id="PF02229"/>
    </source>
</evidence>
<evidence type="ECO:0000256" key="5">
    <source>
        <dbReference type="ARBA" id="ARBA00023163"/>
    </source>
</evidence>